<protein>
    <submittedName>
        <fullName evidence="2">Uncharacterized protein</fullName>
    </submittedName>
</protein>
<gene>
    <name evidence="2" type="ORF">ES288_D05G023000v1</name>
</gene>
<feature type="compositionally biased region" description="Polar residues" evidence="1">
    <location>
        <begin position="8"/>
        <end position="26"/>
    </location>
</feature>
<organism evidence="2 3">
    <name type="scientific">Gossypium darwinii</name>
    <name type="common">Darwin's cotton</name>
    <name type="synonym">Gossypium barbadense var. darwinii</name>
    <dbReference type="NCBI Taxonomy" id="34276"/>
    <lineage>
        <taxon>Eukaryota</taxon>
        <taxon>Viridiplantae</taxon>
        <taxon>Streptophyta</taxon>
        <taxon>Embryophyta</taxon>
        <taxon>Tracheophyta</taxon>
        <taxon>Spermatophyta</taxon>
        <taxon>Magnoliopsida</taxon>
        <taxon>eudicotyledons</taxon>
        <taxon>Gunneridae</taxon>
        <taxon>Pentapetalae</taxon>
        <taxon>rosids</taxon>
        <taxon>malvids</taxon>
        <taxon>Malvales</taxon>
        <taxon>Malvaceae</taxon>
        <taxon>Malvoideae</taxon>
        <taxon>Gossypium</taxon>
    </lineage>
</organism>
<evidence type="ECO:0000313" key="2">
    <source>
        <dbReference type="EMBL" id="TYG66717.1"/>
    </source>
</evidence>
<reference evidence="2 3" key="1">
    <citation type="submission" date="2019-06" db="EMBL/GenBank/DDBJ databases">
        <title>WGS assembly of Gossypium darwinii.</title>
        <authorList>
            <person name="Chen Z.J."/>
            <person name="Sreedasyam A."/>
            <person name="Ando A."/>
            <person name="Song Q."/>
            <person name="De L."/>
            <person name="Hulse-Kemp A."/>
            <person name="Ding M."/>
            <person name="Ye W."/>
            <person name="Kirkbride R."/>
            <person name="Jenkins J."/>
            <person name="Plott C."/>
            <person name="Lovell J."/>
            <person name="Lin Y.-M."/>
            <person name="Vaughn R."/>
            <person name="Liu B."/>
            <person name="Li W."/>
            <person name="Simpson S."/>
            <person name="Scheffler B."/>
            <person name="Saski C."/>
            <person name="Grover C."/>
            <person name="Hu G."/>
            <person name="Conover J."/>
            <person name="Carlson J."/>
            <person name="Shu S."/>
            <person name="Boston L."/>
            <person name="Williams M."/>
            <person name="Peterson D."/>
            <person name="Mcgee K."/>
            <person name="Jones D."/>
            <person name="Wendel J."/>
            <person name="Stelly D."/>
            <person name="Grimwood J."/>
            <person name="Schmutz J."/>
        </authorList>
    </citation>
    <scope>NUCLEOTIDE SEQUENCE [LARGE SCALE GENOMIC DNA]</scope>
    <source>
        <strain evidence="2">1808015.09</strain>
    </source>
</reference>
<name>A0A5D2CAW1_GOSDA</name>
<keyword evidence="3" id="KW-1185">Reference proteome</keyword>
<dbReference type="AlphaFoldDB" id="A0A5D2CAW1"/>
<evidence type="ECO:0000256" key="1">
    <source>
        <dbReference type="SAM" id="MobiDB-lite"/>
    </source>
</evidence>
<proteinExistence type="predicted"/>
<sequence>MKKPHSKPPNSLYNSRHPLVSQSSSAKMEKKRVMVQSKDLDFSTVKYEHEVTKAPHFTGLMLKLLVRMVEAPVIGSLIMSSLKKQNKMVDGL</sequence>
<dbReference type="Proteomes" id="UP000323506">
    <property type="component" value="Chromosome D05"/>
</dbReference>
<evidence type="ECO:0000313" key="3">
    <source>
        <dbReference type="Proteomes" id="UP000323506"/>
    </source>
</evidence>
<feature type="region of interest" description="Disordered" evidence="1">
    <location>
        <begin position="1"/>
        <end position="30"/>
    </location>
</feature>
<accession>A0A5D2CAW1</accession>
<dbReference type="EMBL" id="CM017705">
    <property type="protein sequence ID" value="TYG66717.1"/>
    <property type="molecule type" value="Genomic_DNA"/>
</dbReference>